<dbReference type="InterPro" id="IPR000849">
    <property type="entry name" value="Sugar_P_transporter"/>
</dbReference>
<feature type="transmembrane region" description="Helical" evidence="6">
    <location>
        <begin position="233"/>
        <end position="257"/>
    </location>
</feature>
<accession>A0A502G234</accession>
<dbReference type="Pfam" id="PF07690">
    <property type="entry name" value="MFS_1"/>
    <property type="match status" value="1"/>
</dbReference>
<feature type="transmembrane region" description="Helical" evidence="6">
    <location>
        <begin position="299"/>
        <end position="318"/>
    </location>
</feature>
<keyword evidence="5 6" id="KW-0472">Membrane</keyword>
<feature type="transmembrane region" description="Helical" evidence="6">
    <location>
        <begin position="269"/>
        <end position="287"/>
    </location>
</feature>
<dbReference type="RefSeq" id="WP_140475552.1">
    <property type="nucleotide sequence ID" value="NZ_RCZD01000018.1"/>
</dbReference>
<reference evidence="8 9" key="1">
    <citation type="journal article" date="2019" name="Environ. Microbiol.">
        <title>Species interactions and distinct microbial communities in high Arctic permafrost affected cryosols are associated with the CH4 and CO2 gas fluxes.</title>
        <authorList>
            <person name="Altshuler I."/>
            <person name="Hamel J."/>
            <person name="Turney S."/>
            <person name="Magnuson E."/>
            <person name="Levesque R."/>
            <person name="Greer C."/>
            <person name="Whyte L.G."/>
        </authorList>
    </citation>
    <scope>NUCLEOTIDE SEQUENCE [LARGE SCALE GENOMIC DNA]</scope>
    <source>
        <strain evidence="8 9">E4</strain>
    </source>
</reference>
<dbReference type="GO" id="GO:0005886">
    <property type="term" value="C:plasma membrane"/>
    <property type="evidence" value="ECO:0007669"/>
    <property type="project" value="TreeGrafter"/>
</dbReference>
<evidence type="ECO:0000313" key="8">
    <source>
        <dbReference type="EMBL" id="TPG55610.1"/>
    </source>
</evidence>
<dbReference type="InterPro" id="IPR011701">
    <property type="entry name" value="MFS"/>
</dbReference>
<dbReference type="Gene3D" id="1.20.1250.20">
    <property type="entry name" value="MFS general substrate transporter like domains"/>
    <property type="match status" value="2"/>
</dbReference>
<dbReference type="GO" id="GO:0022857">
    <property type="term" value="F:transmembrane transporter activity"/>
    <property type="evidence" value="ECO:0007669"/>
    <property type="project" value="InterPro"/>
</dbReference>
<feature type="transmembrane region" description="Helical" evidence="6">
    <location>
        <begin position="81"/>
        <end position="100"/>
    </location>
</feature>
<dbReference type="CDD" id="cd17319">
    <property type="entry name" value="MFS_ExuT_GudP_like"/>
    <property type="match status" value="1"/>
</dbReference>
<evidence type="ECO:0000256" key="6">
    <source>
        <dbReference type="SAM" id="Phobius"/>
    </source>
</evidence>
<dbReference type="EMBL" id="RCZD01000018">
    <property type="protein sequence ID" value="TPG55610.1"/>
    <property type="molecule type" value="Genomic_DNA"/>
</dbReference>
<proteinExistence type="predicted"/>
<dbReference type="PROSITE" id="PS50850">
    <property type="entry name" value="MFS"/>
    <property type="match status" value="1"/>
</dbReference>
<keyword evidence="4 6" id="KW-1133">Transmembrane helix</keyword>
<name>A0A502G234_9GAMM</name>
<keyword evidence="3 6" id="KW-0812">Transmembrane</keyword>
<dbReference type="PANTHER" id="PTHR43791">
    <property type="entry name" value="PERMEASE-RELATED"/>
    <property type="match status" value="1"/>
</dbReference>
<feature type="transmembrane region" description="Helical" evidence="6">
    <location>
        <begin position="139"/>
        <end position="165"/>
    </location>
</feature>
<feature type="transmembrane region" description="Helical" evidence="6">
    <location>
        <begin position="171"/>
        <end position="189"/>
    </location>
</feature>
<feature type="transmembrane region" description="Helical" evidence="6">
    <location>
        <begin position="49"/>
        <end position="69"/>
    </location>
</feature>
<feature type="transmembrane region" description="Helical" evidence="6">
    <location>
        <begin position="391"/>
        <end position="410"/>
    </location>
</feature>
<dbReference type="OrthoDB" id="9773957at2"/>
<dbReference type="InterPro" id="IPR020846">
    <property type="entry name" value="MFS_dom"/>
</dbReference>
<comment type="caution">
    <text evidence="8">The sequence shown here is derived from an EMBL/GenBank/DDBJ whole genome shotgun (WGS) entry which is preliminary data.</text>
</comment>
<dbReference type="AlphaFoldDB" id="A0A502G234"/>
<keyword evidence="2" id="KW-0813">Transport</keyword>
<dbReference type="InterPro" id="IPR036259">
    <property type="entry name" value="MFS_trans_sf"/>
</dbReference>
<dbReference type="SUPFAM" id="SSF103473">
    <property type="entry name" value="MFS general substrate transporter"/>
    <property type="match status" value="1"/>
</dbReference>
<keyword evidence="9" id="KW-1185">Reference proteome</keyword>
<dbReference type="PIRSF" id="PIRSF002808">
    <property type="entry name" value="Hexose_phosphate_transp"/>
    <property type="match status" value="1"/>
</dbReference>
<feature type="transmembrane region" description="Helical" evidence="6">
    <location>
        <begin position="12"/>
        <end position="29"/>
    </location>
</feature>
<evidence type="ECO:0000313" key="9">
    <source>
        <dbReference type="Proteomes" id="UP000317663"/>
    </source>
</evidence>
<evidence type="ECO:0000256" key="1">
    <source>
        <dbReference type="ARBA" id="ARBA00004141"/>
    </source>
</evidence>
<sequence>MNEAKIAIRRWWYIMPIVFITYSLAYVDRSNFSFASAAGINDDLGITKGMSSLLGALFFLGYFFFQIPGTIYAERRSVRKLIFWCLLLWGGFASLTGVVNNIPMLAAIRFALGIVEAAVMPAMLVYISNWFTKSERSRANTFLILGNPVTVLWMSVLSGYLIHAFGWREMFIFEGIPAVIWAVCWWFLVKDKPEQVNWLTQDEKKALADQLAKEQEGIKAVHNYAEAFKSRNVILLCMQYFAWSIGVYGFVLWLPSILRSGMQMGMVEAGWLSSVPYLAATVAMILVSWASDKMQNRKIFVWPLLLVGALAFFASWAVGPNHFWVSYSLLVIAAAAMYAPYGPFFAIIPEMLPRNVAGGAMALINSLGALGSFFGSWFVGYLNGNTGSPAASFIFMATSLLVSVVLTLMVKPEQTSAKPQSA</sequence>
<evidence type="ECO:0000256" key="2">
    <source>
        <dbReference type="ARBA" id="ARBA00022448"/>
    </source>
</evidence>
<organism evidence="8 9">
    <name type="scientific">Ewingella americana</name>
    <dbReference type="NCBI Taxonomy" id="41202"/>
    <lineage>
        <taxon>Bacteria</taxon>
        <taxon>Pseudomonadati</taxon>
        <taxon>Pseudomonadota</taxon>
        <taxon>Gammaproteobacteria</taxon>
        <taxon>Enterobacterales</taxon>
        <taxon>Yersiniaceae</taxon>
        <taxon>Ewingella</taxon>
    </lineage>
</organism>
<feature type="domain" description="Major facilitator superfamily (MFS) profile" evidence="7">
    <location>
        <begin position="14"/>
        <end position="415"/>
    </location>
</feature>
<feature type="transmembrane region" description="Helical" evidence="6">
    <location>
        <begin position="360"/>
        <end position="379"/>
    </location>
</feature>
<gene>
    <name evidence="8" type="ORF">EAH77_23395</name>
</gene>
<evidence type="ECO:0000256" key="5">
    <source>
        <dbReference type="ARBA" id="ARBA00023136"/>
    </source>
</evidence>
<protein>
    <submittedName>
        <fullName evidence="8">MFS transporter</fullName>
    </submittedName>
</protein>
<feature type="transmembrane region" description="Helical" evidence="6">
    <location>
        <begin position="324"/>
        <end position="348"/>
    </location>
</feature>
<evidence type="ECO:0000256" key="4">
    <source>
        <dbReference type="ARBA" id="ARBA00022989"/>
    </source>
</evidence>
<evidence type="ECO:0000259" key="7">
    <source>
        <dbReference type="PROSITE" id="PS50850"/>
    </source>
</evidence>
<dbReference type="Proteomes" id="UP000317663">
    <property type="component" value="Unassembled WGS sequence"/>
</dbReference>
<dbReference type="PANTHER" id="PTHR43791:SF100">
    <property type="entry name" value="SUGAR TRANSPORTER"/>
    <property type="match status" value="1"/>
</dbReference>
<evidence type="ECO:0000256" key="3">
    <source>
        <dbReference type="ARBA" id="ARBA00022692"/>
    </source>
</evidence>
<comment type="subcellular location">
    <subcellularLocation>
        <location evidence="1">Membrane</location>
        <topology evidence="1">Multi-pass membrane protein</topology>
    </subcellularLocation>
</comment>
<feature type="transmembrane region" description="Helical" evidence="6">
    <location>
        <begin position="106"/>
        <end position="127"/>
    </location>
</feature>